<dbReference type="GO" id="GO:0055085">
    <property type="term" value="P:transmembrane transport"/>
    <property type="evidence" value="ECO:0007669"/>
    <property type="project" value="InterPro"/>
</dbReference>
<comment type="subcellular location">
    <subcellularLocation>
        <location evidence="5">Cell membrane</location>
        <topology evidence="5">Multi-pass membrane protein</topology>
    </subcellularLocation>
    <subcellularLocation>
        <location evidence="1">Membrane</location>
        <topology evidence="1">Multi-pass membrane protein</topology>
    </subcellularLocation>
</comment>
<dbReference type="EMBL" id="LWAF01000002">
    <property type="protein sequence ID" value="ODN31051.1"/>
    <property type="molecule type" value="Genomic_DNA"/>
</dbReference>
<evidence type="ECO:0000256" key="1">
    <source>
        <dbReference type="ARBA" id="ARBA00004141"/>
    </source>
</evidence>
<feature type="transmembrane region" description="Helical" evidence="5">
    <location>
        <begin position="245"/>
        <end position="265"/>
    </location>
</feature>
<name>A0A1E3G438_9BACT</name>
<feature type="domain" description="ABC transmembrane type-1" evidence="6">
    <location>
        <begin position="101"/>
        <end position="310"/>
    </location>
</feature>
<dbReference type="PANTHER" id="PTHR43376:SF1">
    <property type="entry name" value="OLIGOPEPTIDE TRANSPORT SYSTEM PERMEASE PROTEIN"/>
    <property type="match status" value="1"/>
</dbReference>
<comment type="similarity">
    <text evidence="5">Belongs to the binding-protein-dependent transport system permease family.</text>
</comment>
<feature type="transmembrane region" description="Helical" evidence="5">
    <location>
        <begin position="101"/>
        <end position="127"/>
    </location>
</feature>
<evidence type="ECO:0000256" key="4">
    <source>
        <dbReference type="ARBA" id="ARBA00023136"/>
    </source>
</evidence>
<feature type="transmembrane region" description="Helical" evidence="5">
    <location>
        <begin position="9"/>
        <end position="26"/>
    </location>
</feature>
<evidence type="ECO:0000256" key="2">
    <source>
        <dbReference type="ARBA" id="ARBA00022692"/>
    </source>
</evidence>
<keyword evidence="3 5" id="KW-1133">Transmembrane helix</keyword>
<dbReference type="InterPro" id="IPR000515">
    <property type="entry name" value="MetI-like"/>
</dbReference>
<keyword evidence="5" id="KW-0813">Transport</keyword>
<dbReference type="GO" id="GO:0005886">
    <property type="term" value="C:plasma membrane"/>
    <property type="evidence" value="ECO:0007669"/>
    <property type="project" value="UniProtKB-SubCell"/>
</dbReference>
<dbReference type="PROSITE" id="PS50928">
    <property type="entry name" value="ABC_TM1"/>
    <property type="match status" value="1"/>
</dbReference>
<accession>A0A1E3G438</accession>
<keyword evidence="4 5" id="KW-0472">Membrane</keyword>
<dbReference type="Pfam" id="PF00528">
    <property type="entry name" value="BPD_transp_1"/>
    <property type="match status" value="1"/>
</dbReference>
<organism evidence="7 8">
    <name type="scientific">Fervidobacterium thailandense</name>
    <dbReference type="NCBI Taxonomy" id="1008305"/>
    <lineage>
        <taxon>Bacteria</taxon>
        <taxon>Thermotogati</taxon>
        <taxon>Thermotogota</taxon>
        <taxon>Thermotogae</taxon>
        <taxon>Thermotogales</taxon>
        <taxon>Fervidobacteriaceae</taxon>
        <taxon>Fervidobacterium</taxon>
    </lineage>
</organism>
<dbReference type="AlphaFoldDB" id="A0A1E3G438"/>
<keyword evidence="2 5" id="KW-0812">Transmembrane</keyword>
<sequence>MKKYLRTKVLVYVLTFIFAVTIDWLIPRLMPGNPILVLVSRFSGLPESARVMYSYLTKAFGLDQPLWKQYFNFWIAFLKGDLGISIYLYPKPVLDVLKSALPYSLGILLPSMLASWFVGNSIGAIAARRRRLDSVLLPIMYFINGAPYLWLGILLAYYFGVVLRWFPIAGAYSFGLRPHLSWLFVGNFLRHWILPFLSLFIVQLGGWAIGMRNMVIYELESNYSRYLEALGVKDRLIRKYAFRNAILPQITGLALQLGTVIAGQVTTEVVFSYPGIGYILTQAILNQDYFLIQGCFIFIIIGVLIANFTVDLVYVVLDPRIKYSYGGEVS</sequence>
<proteinExistence type="inferred from homology"/>
<feature type="transmembrane region" description="Helical" evidence="5">
    <location>
        <begin position="192"/>
        <end position="210"/>
    </location>
</feature>
<keyword evidence="8" id="KW-1185">Reference proteome</keyword>
<gene>
    <name evidence="7" type="ORF">A4H02_01905</name>
</gene>
<feature type="transmembrane region" description="Helical" evidence="5">
    <location>
        <begin position="148"/>
        <end position="172"/>
    </location>
</feature>
<protein>
    <submittedName>
        <fullName evidence="7">Peptide ABC transporter permease</fullName>
    </submittedName>
</protein>
<comment type="caution">
    <text evidence="7">The sequence shown here is derived from an EMBL/GenBank/DDBJ whole genome shotgun (WGS) entry which is preliminary data.</text>
</comment>
<dbReference type="STRING" id="1008305.A4H02_01905"/>
<dbReference type="Proteomes" id="UP000094570">
    <property type="component" value="Unassembled WGS sequence"/>
</dbReference>
<dbReference type="OrthoDB" id="9773221at2"/>
<dbReference type="PANTHER" id="PTHR43376">
    <property type="entry name" value="OLIGOPEPTIDE TRANSPORT SYSTEM PERMEASE PROTEIN"/>
    <property type="match status" value="1"/>
</dbReference>
<reference evidence="8" key="1">
    <citation type="submission" date="2016-04" db="EMBL/GenBank/DDBJ databases">
        <title>The genome sequence project of a novel Fervidobacterium isolate from a hot spring in Thailand.</title>
        <authorList>
            <person name="Gonzalez J.M."/>
            <person name="Cuecas A."/>
            <person name="Kanoksilapatham W."/>
        </authorList>
    </citation>
    <scope>NUCLEOTIDE SEQUENCE [LARGE SCALE GENOMIC DNA]</scope>
    <source>
        <strain evidence="8">FC2004</strain>
    </source>
</reference>
<dbReference type="SUPFAM" id="SSF161098">
    <property type="entry name" value="MetI-like"/>
    <property type="match status" value="1"/>
</dbReference>
<evidence type="ECO:0000256" key="3">
    <source>
        <dbReference type="ARBA" id="ARBA00022989"/>
    </source>
</evidence>
<dbReference type="RefSeq" id="WP_069292475.1">
    <property type="nucleotide sequence ID" value="NZ_CP140110.1"/>
</dbReference>
<evidence type="ECO:0000313" key="7">
    <source>
        <dbReference type="EMBL" id="ODN31051.1"/>
    </source>
</evidence>
<dbReference type="InterPro" id="IPR035906">
    <property type="entry name" value="MetI-like_sf"/>
</dbReference>
<evidence type="ECO:0000313" key="8">
    <source>
        <dbReference type="Proteomes" id="UP000094570"/>
    </source>
</evidence>
<evidence type="ECO:0000259" key="6">
    <source>
        <dbReference type="PROSITE" id="PS50928"/>
    </source>
</evidence>
<dbReference type="Gene3D" id="1.10.3720.10">
    <property type="entry name" value="MetI-like"/>
    <property type="match status" value="1"/>
</dbReference>
<evidence type="ECO:0000256" key="5">
    <source>
        <dbReference type="RuleBase" id="RU363032"/>
    </source>
</evidence>
<feature type="transmembrane region" description="Helical" evidence="5">
    <location>
        <begin position="290"/>
        <end position="317"/>
    </location>
</feature>